<feature type="region of interest" description="Disordered" evidence="1">
    <location>
        <begin position="1"/>
        <end position="92"/>
    </location>
</feature>
<evidence type="ECO:0000256" key="1">
    <source>
        <dbReference type="SAM" id="MobiDB-lite"/>
    </source>
</evidence>
<organism evidence="2 3">
    <name type="scientific">Corynespora cassiicola Philippines</name>
    <dbReference type="NCBI Taxonomy" id="1448308"/>
    <lineage>
        <taxon>Eukaryota</taxon>
        <taxon>Fungi</taxon>
        <taxon>Dikarya</taxon>
        <taxon>Ascomycota</taxon>
        <taxon>Pezizomycotina</taxon>
        <taxon>Dothideomycetes</taxon>
        <taxon>Pleosporomycetidae</taxon>
        <taxon>Pleosporales</taxon>
        <taxon>Corynesporascaceae</taxon>
        <taxon>Corynespora</taxon>
    </lineage>
</organism>
<dbReference type="AlphaFoldDB" id="A0A2T2NU67"/>
<gene>
    <name evidence="2" type="ORF">BS50DRAFT_328572</name>
</gene>
<protein>
    <submittedName>
        <fullName evidence="2">Uncharacterized protein</fullName>
    </submittedName>
</protein>
<evidence type="ECO:0000313" key="3">
    <source>
        <dbReference type="Proteomes" id="UP000240883"/>
    </source>
</evidence>
<evidence type="ECO:0000313" key="2">
    <source>
        <dbReference type="EMBL" id="PSN68940.1"/>
    </source>
</evidence>
<feature type="compositionally biased region" description="Basic and acidic residues" evidence="1">
    <location>
        <begin position="52"/>
        <end position="67"/>
    </location>
</feature>
<keyword evidence="3" id="KW-1185">Reference proteome</keyword>
<dbReference type="Proteomes" id="UP000240883">
    <property type="component" value="Unassembled WGS sequence"/>
</dbReference>
<reference evidence="2 3" key="1">
    <citation type="journal article" date="2018" name="Front. Microbiol.">
        <title>Genome-Wide Analysis of Corynespora cassiicola Leaf Fall Disease Putative Effectors.</title>
        <authorList>
            <person name="Lopez D."/>
            <person name="Ribeiro S."/>
            <person name="Label P."/>
            <person name="Fumanal B."/>
            <person name="Venisse J.S."/>
            <person name="Kohler A."/>
            <person name="de Oliveira R.R."/>
            <person name="Labutti K."/>
            <person name="Lipzen A."/>
            <person name="Lail K."/>
            <person name="Bauer D."/>
            <person name="Ohm R.A."/>
            <person name="Barry K.W."/>
            <person name="Spatafora J."/>
            <person name="Grigoriev I.V."/>
            <person name="Martin F.M."/>
            <person name="Pujade-Renaud V."/>
        </authorList>
    </citation>
    <scope>NUCLEOTIDE SEQUENCE [LARGE SCALE GENOMIC DNA]</scope>
    <source>
        <strain evidence="2 3">Philippines</strain>
    </source>
</reference>
<name>A0A2T2NU67_CORCC</name>
<proteinExistence type="predicted"/>
<accession>A0A2T2NU67</accession>
<sequence length="140" mass="14556">MRPGEAWSASRGGLAARPGQAGLHRRSALPRGSQGGRTGQEKPWGVLARSSRRADASCHGQFDEGRASKGCWRPATTMLDDEGGPTWTAGPRQRINSSAAAAMRRAALRGSVSGCIRMCGCGAGVLQAARAGLEAGGWRL</sequence>
<dbReference type="EMBL" id="KZ678133">
    <property type="protein sequence ID" value="PSN68940.1"/>
    <property type="molecule type" value="Genomic_DNA"/>
</dbReference>